<evidence type="ECO:0000256" key="5">
    <source>
        <dbReference type="ARBA" id="ARBA00022525"/>
    </source>
</evidence>
<name>A0A3D8J167_9HELI</name>
<keyword evidence="7" id="KW-0175">Coiled coil</keyword>
<dbReference type="InterPro" id="IPR002371">
    <property type="entry name" value="FlgK"/>
</dbReference>
<accession>A0A3D8J167</accession>
<keyword evidence="5" id="KW-0964">Secreted</keyword>
<feature type="coiled-coil region" evidence="7">
    <location>
        <begin position="148"/>
        <end position="200"/>
    </location>
</feature>
<dbReference type="RefSeq" id="WP_104763385.1">
    <property type="nucleotide sequence ID" value="NZ_FZPM01000020.1"/>
</dbReference>
<dbReference type="Pfam" id="PF22638">
    <property type="entry name" value="FlgK_D1"/>
    <property type="match status" value="1"/>
</dbReference>
<dbReference type="OrthoDB" id="9802553at2"/>
<sequence>MGGILSALHTSTTGLHAHQLMVDVTGNNIANASDEFYTRQRVIVHPEKPLYYPDYNLGRGVSVDSIQRLHDEFVFSRYSKAATEHNFFDTEFATLRETSTFFPDVEGVGIYNDLEEYFNSWKDIAKNPNDTAQKQVLAKNAMILARSLNDTKEKLTILQRKKSEELEAQINDANKLGNQIAEINKQMKEMEDSLTLKQANELRDRRDELEFRLREILGGNVFKNKIKANNLVGAQAADFDEDYNFIIGHGFNMVDGANFHPIILNKTNNAAGLNRLYIRGYDFKDVDITDRIDEGKAGALIDLYNNGYEGTKVGKLQYYMNLLDSFARGLIESTNTIYAQSGTEEIKGDILEINKNEALRDTNYNIKMGKFTLYAYNANGEVLAQKDIIIDVPTTMDDIVKQINANTDDNKNNNALDDFDDYFTAYYDDNSRQFKITSKYPTKGLYVGLKDHGTNFTGAFGINRFFSGNDASSINLEYEYRKDSTKIRPWLMPVSGNFDVANMMQQLQYEKVEFYQNKLDKKHMKLNEFYQLTTGAVANQTQEVKITLDTKKSVLEAIKKEHLAISQVSVDEEMVNLIKFQGGYAANAKVITTIDRMIETLLGIKQ</sequence>
<comment type="similarity">
    <text evidence="3">Belongs to the flagella basal body rod proteins family.</text>
</comment>
<reference evidence="10 11" key="1">
    <citation type="submission" date="2018-04" db="EMBL/GenBank/DDBJ databases">
        <title>Novel Campyloabacter and Helicobacter Species and Strains.</title>
        <authorList>
            <person name="Mannion A.J."/>
            <person name="Shen Z."/>
            <person name="Fox J.G."/>
        </authorList>
    </citation>
    <scope>NUCLEOTIDE SEQUENCE [LARGE SCALE GENOMIC DNA]</scope>
    <source>
        <strain evidence="10 11">MIT 97-5075</strain>
    </source>
</reference>
<evidence type="ECO:0000256" key="7">
    <source>
        <dbReference type="SAM" id="Coils"/>
    </source>
</evidence>
<dbReference type="Proteomes" id="UP000256424">
    <property type="component" value="Unassembled WGS sequence"/>
</dbReference>
<dbReference type="EMBL" id="NXLW01000019">
    <property type="protein sequence ID" value="RDU70521.1"/>
    <property type="molecule type" value="Genomic_DNA"/>
</dbReference>
<evidence type="ECO:0000313" key="10">
    <source>
        <dbReference type="EMBL" id="RDU70521.1"/>
    </source>
</evidence>
<organism evidence="10 11">
    <name type="scientific">Helicobacter aurati</name>
    <dbReference type="NCBI Taxonomy" id="137778"/>
    <lineage>
        <taxon>Bacteria</taxon>
        <taxon>Pseudomonadati</taxon>
        <taxon>Campylobacterota</taxon>
        <taxon>Epsilonproteobacteria</taxon>
        <taxon>Campylobacterales</taxon>
        <taxon>Helicobacteraceae</taxon>
        <taxon>Helicobacter</taxon>
    </lineage>
</organism>
<dbReference type="NCBIfam" id="TIGR02492">
    <property type="entry name" value="flgK_ends"/>
    <property type="match status" value="1"/>
</dbReference>
<comment type="subcellular location">
    <subcellularLocation>
        <location evidence="1">Bacterial flagellum</location>
    </subcellularLocation>
    <subcellularLocation>
        <location evidence="2">Secreted</location>
    </subcellularLocation>
</comment>
<dbReference type="GO" id="GO:0009424">
    <property type="term" value="C:bacterial-type flagellum hook"/>
    <property type="evidence" value="ECO:0007669"/>
    <property type="project" value="InterPro"/>
</dbReference>
<dbReference type="SUPFAM" id="SSF64518">
    <property type="entry name" value="Phase 1 flagellin"/>
    <property type="match status" value="1"/>
</dbReference>
<feature type="domain" description="Flagellar hook-associated protein FlgK helical" evidence="9">
    <location>
        <begin position="100"/>
        <end position="340"/>
    </location>
</feature>
<dbReference type="AlphaFoldDB" id="A0A3D8J167"/>
<protein>
    <recommendedName>
        <fullName evidence="4">Flagellar hook-associated protein 1</fullName>
    </recommendedName>
</protein>
<feature type="domain" description="Flagellar basal-body/hook protein C-terminal" evidence="8">
    <location>
        <begin position="562"/>
        <end position="603"/>
    </location>
</feature>
<evidence type="ECO:0000259" key="9">
    <source>
        <dbReference type="Pfam" id="PF22638"/>
    </source>
</evidence>
<dbReference type="Pfam" id="PF06429">
    <property type="entry name" value="Flg_bbr_C"/>
    <property type="match status" value="1"/>
</dbReference>
<dbReference type="GO" id="GO:0005576">
    <property type="term" value="C:extracellular region"/>
    <property type="evidence" value="ECO:0007669"/>
    <property type="project" value="UniProtKB-SubCell"/>
</dbReference>
<keyword evidence="10" id="KW-0966">Cell projection</keyword>
<keyword evidence="10" id="KW-0969">Cilium</keyword>
<evidence type="ECO:0000256" key="1">
    <source>
        <dbReference type="ARBA" id="ARBA00004365"/>
    </source>
</evidence>
<dbReference type="PANTHER" id="PTHR30033">
    <property type="entry name" value="FLAGELLAR HOOK-ASSOCIATED PROTEIN 1"/>
    <property type="match status" value="1"/>
</dbReference>
<evidence type="ECO:0000256" key="4">
    <source>
        <dbReference type="ARBA" id="ARBA00016244"/>
    </source>
</evidence>
<evidence type="ECO:0000256" key="6">
    <source>
        <dbReference type="ARBA" id="ARBA00023143"/>
    </source>
</evidence>
<evidence type="ECO:0000256" key="2">
    <source>
        <dbReference type="ARBA" id="ARBA00004613"/>
    </source>
</evidence>
<keyword evidence="6" id="KW-0975">Bacterial flagellum</keyword>
<evidence type="ECO:0000256" key="3">
    <source>
        <dbReference type="ARBA" id="ARBA00009677"/>
    </source>
</evidence>
<comment type="caution">
    <text evidence="10">The sequence shown here is derived from an EMBL/GenBank/DDBJ whole genome shotgun (WGS) entry which is preliminary data.</text>
</comment>
<dbReference type="PANTHER" id="PTHR30033:SF1">
    <property type="entry name" value="FLAGELLAR HOOK-ASSOCIATED PROTEIN 1"/>
    <property type="match status" value="1"/>
</dbReference>
<keyword evidence="11" id="KW-1185">Reference proteome</keyword>
<dbReference type="GO" id="GO:0044780">
    <property type="term" value="P:bacterial-type flagellum assembly"/>
    <property type="evidence" value="ECO:0007669"/>
    <property type="project" value="InterPro"/>
</dbReference>
<evidence type="ECO:0000259" key="8">
    <source>
        <dbReference type="Pfam" id="PF06429"/>
    </source>
</evidence>
<evidence type="ECO:0000313" key="11">
    <source>
        <dbReference type="Proteomes" id="UP000256424"/>
    </source>
</evidence>
<keyword evidence="10" id="KW-0282">Flagellum</keyword>
<dbReference type="InterPro" id="IPR053927">
    <property type="entry name" value="FlgK_helical"/>
</dbReference>
<gene>
    <name evidence="10" type="ORF">CQA66_08140</name>
</gene>
<dbReference type="GO" id="GO:0005198">
    <property type="term" value="F:structural molecule activity"/>
    <property type="evidence" value="ECO:0007669"/>
    <property type="project" value="InterPro"/>
</dbReference>
<dbReference type="InterPro" id="IPR010930">
    <property type="entry name" value="Flg_bb/hook_C_dom"/>
</dbReference>
<proteinExistence type="inferred from homology"/>
<dbReference type="PRINTS" id="PR01005">
    <property type="entry name" value="FLGHOOKAP1"/>
</dbReference>